<feature type="domain" description="Thioredoxin" evidence="5">
    <location>
        <begin position="14"/>
        <end position="179"/>
    </location>
</feature>
<evidence type="ECO:0000256" key="3">
    <source>
        <dbReference type="ARBA" id="ARBA00023002"/>
    </source>
</evidence>
<dbReference type="PANTHER" id="PTHR11592">
    <property type="entry name" value="GLUTATHIONE PEROXIDASE"/>
    <property type="match status" value="1"/>
</dbReference>
<evidence type="ECO:0000313" key="6">
    <source>
        <dbReference type="EMBL" id="CAK9219464.1"/>
    </source>
</evidence>
<comment type="similarity">
    <text evidence="1 4">Belongs to the glutathione peroxidase family.</text>
</comment>
<name>A0ABP0UE99_9BRYO</name>
<evidence type="ECO:0000256" key="4">
    <source>
        <dbReference type="RuleBase" id="RU000499"/>
    </source>
</evidence>
<evidence type="ECO:0000256" key="2">
    <source>
        <dbReference type="ARBA" id="ARBA00022559"/>
    </source>
</evidence>
<dbReference type="InterPro" id="IPR013766">
    <property type="entry name" value="Thioredoxin_domain"/>
</dbReference>
<sequence length="180" mass="20240">MGASNSSGKLLNPHVAEKSIHEFTVKDNQGRDVDLKCYKGKILLIINVASQCGLTETNYSELTELYDKYRQKGFEVLAFPSNQFGNQEPGSNEQIKEFACSRYKAEFPIFDKIDVNGPNQAPLYKYLKASKGGILGALRDNIKWNFAKFLIDRDGTVIERFSPTTSPLKLEKQIKKLLGV</sequence>
<evidence type="ECO:0000256" key="1">
    <source>
        <dbReference type="ARBA" id="ARBA00006926"/>
    </source>
</evidence>
<keyword evidence="2 4" id="KW-0575">Peroxidase</keyword>
<dbReference type="Pfam" id="PF00255">
    <property type="entry name" value="GSHPx"/>
    <property type="match status" value="1"/>
</dbReference>
<dbReference type="PROSITE" id="PS00763">
    <property type="entry name" value="GLUTATHIONE_PEROXID_2"/>
    <property type="match status" value="1"/>
</dbReference>
<dbReference type="EMBL" id="OZ019895">
    <property type="protein sequence ID" value="CAK9219464.1"/>
    <property type="molecule type" value="Genomic_DNA"/>
</dbReference>
<keyword evidence="7" id="KW-1185">Reference proteome</keyword>
<accession>A0ABP0UE99</accession>
<dbReference type="PROSITE" id="PS51352">
    <property type="entry name" value="THIOREDOXIN_2"/>
    <property type="match status" value="1"/>
</dbReference>
<dbReference type="Proteomes" id="UP001497512">
    <property type="component" value="Chromosome 3"/>
</dbReference>
<protein>
    <recommendedName>
        <fullName evidence="4">Glutathione peroxidase</fullName>
    </recommendedName>
</protein>
<keyword evidence="3 4" id="KW-0560">Oxidoreductase</keyword>
<dbReference type="CDD" id="cd00340">
    <property type="entry name" value="GSH_Peroxidase"/>
    <property type="match status" value="1"/>
</dbReference>
<dbReference type="InterPro" id="IPR029759">
    <property type="entry name" value="GPX_AS"/>
</dbReference>
<evidence type="ECO:0000313" key="7">
    <source>
        <dbReference type="Proteomes" id="UP001497512"/>
    </source>
</evidence>
<dbReference type="PANTHER" id="PTHR11592:SF78">
    <property type="entry name" value="GLUTATHIONE PEROXIDASE"/>
    <property type="match status" value="1"/>
</dbReference>
<dbReference type="InterPro" id="IPR000889">
    <property type="entry name" value="Glutathione_peroxidase"/>
</dbReference>
<dbReference type="SUPFAM" id="SSF52833">
    <property type="entry name" value="Thioredoxin-like"/>
    <property type="match status" value="1"/>
</dbReference>
<dbReference type="InterPro" id="IPR029760">
    <property type="entry name" value="GPX_CS"/>
</dbReference>
<dbReference type="PRINTS" id="PR01011">
    <property type="entry name" value="GLUTPROXDASE"/>
</dbReference>
<proteinExistence type="inferred from homology"/>
<dbReference type="PIRSF" id="PIRSF000303">
    <property type="entry name" value="Glutathion_perox"/>
    <property type="match status" value="1"/>
</dbReference>
<organism evidence="6 7">
    <name type="scientific">Sphagnum troendelagicum</name>
    <dbReference type="NCBI Taxonomy" id="128251"/>
    <lineage>
        <taxon>Eukaryota</taxon>
        <taxon>Viridiplantae</taxon>
        <taxon>Streptophyta</taxon>
        <taxon>Embryophyta</taxon>
        <taxon>Bryophyta</taxon>
        <taxon>Sphagnophytina</taxon>
        <taxon>Sphagnopsida</taxon>
        <taxon>Sphagnales</taxon>
        <taxon>Sphagnaceae</taxon>
        <taxon>Sphagnum</taxon>
    </lineage>
</organism>
<dbReference type="PROSITE" id="PS51355">
    <property type="entry name" value="GLUTATHIONE_PEROXID_3"/>
    <property type="match status" value="1"/>
</dbReference>
<dbReference type="InterPro" id="IPR036249">
    <property type="entry name" value="Thioredoxin-like_sf"/>
</dbReference>
<dbReference type="Gene3D" id="3.40.30.10">
    <property type="entry name" value="Glutaredoxin"/>
    <property type="match status" value="1"/>
</dbReference>
<reference evidence="6" key="1">
    <citation type="submission" date="2024-02" db="EMBL/GenBank/DDBJ databases">
        <authorList>
            <consortium name="ELIXIR-Norway"/>
            <consortium name="Elixir Norway"/>
        </authorList>
    </citation>
    <scope>NUCLEOTIDE SEQUENCE</scope>
</reference>
<dbReference type="PROSITE" id="PS00460">
    <property type="entry name" value="GLUTATHIONE_PEROXID_1"/>
    <property type="match status" value="1"/>
</dbReference>
<evidence type="ECO:0000259" key="5">
    <source>
        <dbReference type="PROSITE" id="PS51352"/>
    </source>
</evidence>
<gene>
    <name evidence="6" type="ORF">CSSPTR1EN2_LOCUS14533</name>
</gene>